<keyword evidence="3" id="KW-0687">Ribonucleoprotein</keyword>
<geneLocation type="plastid" evidence="4"/>
<dbReference type="GO" id="GO:1990904">
    <property type="term" value="C:ribonucleoprotein complex"/>
    <property type="evidence" value="ECO:0007669"/>
    <property type="project" value="UniProtKB-KW"/>
</dbReference>
<keyword evidence="4" id="KW-0934">Plastid</keyword>
<evidence type="ECO:0000256" key="1">
    <source>
        <dbReference type="ARBA" id="ARBA00009254"/>
    </source>
</evidence>
<dbReference type="NCBIfam" id="TIGR00012">
    <property type="entry name" value="L29"/>
    <property type="match status" value="1"/>
</dbReference>
<accession>A0A4D6WQJ2</accession>
<dbReference type="EMBL" id="MK814649">
    <property type="protein sequence ID" value="QCI06054.1"/>
    <property type="molecule type" value="Genomic_DNA"/>
</dbReference>
<proteinExistence type="inferred from homology"/>
<keyword evidence="2 4" id="KW-0689">Ribosomal protein</keyword>
<dbReference type="InterPro" id="IPR036049">
    <property type="entry name" value="Ribosomal_uL29_sf"/>
</dbReference>
<evidence type="ECO:0000256" key="3">
    <source>
        <dbReference type="ARBA" id="ARBA00023274"/>
    </source>
</evidence>
<protein>
    <submittedName>
        <fullName evidence="4">Ribosomal protein L29</fullName>
    </submittedName>
</protein>
<evidence type="ECO:0000256" key="2">
    <source>
        <dbReference type="ARBA" id="ARBA00022980"/>
    </source>
</evidence>
<organism evidence="4">
    <name type="scientific">Delesseria sanguinea</name>
    <dbReference type="NCBI Taxonomy" id="131097"/>
    <lineage>
        <taxon>Eukaryota</taxon>
        <taxon>Rhodophyta</taxon>
        <taxon>Florideophyceae</taxon>
        <taxon>Rhodymeniophycidae</taxon>
        <taxon>Ceramiales</taxon>
        <taxon>Delesseriaceae</taxon>
        <taxon>Delesseria</taxon>
    </lineage>
</organism>
<dbReference type="SUPFAM" id="SSF46561">
    <property type="entry name" value="Ribosomal protein L29 (L29p)"/>
    <property type="match status" value="1"/>
</dbReference>
<sequence>MSKTKESLKQLKLLKIEDIQNKIIELKKDIILLKIKQKTKQKIKTHLLKRTKHEISQLMTLEHLYINKKIKE</sequence>
<reference evidence="4" key="2">
    <citation type="submission" date="2019-04" db="EMBL/GenBank/DDBJ databases">
        <authorList>
            <person name="Pasella M."/>
        </authorList>
    </citation>
    <scope>NUCLEOTIDE SEQUENCE</scope>
    <source>
        <strain evidence="4">PD3001_3</strain>
    </source>
</reference>
<comment type="similarity">
    <text evidence="1">Belongs to the universal ribosomal protein uL29 family.</text>
</comment>
<dbReference type="GO" id="GO:0006412">
    <property type="term" value="P:translation"/>
    <property type="evidence" value="ECO:0007669"/>
    <property type="project" value="InterPro"/>
</dbReference>
<name>A0A4D6WQJ2_9FLOR</name>
<dbReference type="GO" id="GO:0005840">
    <property type="term" value="C:ribosome"/>
    <property type="evidence" value="ECO:0007669"/>
    <property type="project" value="UniProtKB-KW"/>
</dbReference>
<gene>
    <name evidence="4" type="primary">rpl29</name>
</gene>
<dbReference type="Gene3D" id="1.10.287.310">
    <property type="match status" value="1"/>
</dbReference>
<evidence type="ECO:0000313" key="4">
    <source>
        <dbReference type="EMBL" id="QCI06054.1"/>
    </source>
</evidence>
<dbReference type="GO" id="GO:0003735">
    <property type="term" value="F:structural constituent of ribosome"/>
    <property type="evidence" value="ECO:0007669"/>
    <property type="project" value="InterPro"/>
</dbReference>
<dbReference type="HAMAP" id="MF_00374">
    <property type="entry name" value="Ribosomal_uL29"/>
    <property type="match status" value="1"/>
</dbReference>
<dbReference type="InterPro" id="IPR001854">
    <property type="entry name" value="Ribosomal_uL29"/>
</dbReference>
<dbReference type="AlphaFoldDB" id="A0A4D6WQJ2"/>
<reference evidence="4" key="1">
    <citation type="journal article" date="2019" name="Mol. Phylogenet. Evol.">
        <title>Morphological evolution and classification of the red algal order Ceramiales inferred using plastid phylogenomics.</title>
        <authorList>
            <person name="Diaz-Tapia P."/>
            <person name="Pasella M.M."/>
            <person name="Verbruggen H."/>
            <person name="Maggs C.A."/>
        </authorList>
    </citation>
    <scope>NUCLEOTIDE SEQUENCE</scope>
    <source>
        <strain evidence="4">PD3001_3</strain>
    </source>
</reference>